<dbReference type="RefSeq" id="XP_013870387.1">
    <property type="nucleotide sequence ID" value="XM_014014933.1"/>
</dbReference>
<dbReference type="Proteomes" id="UP000192220">
    <property type="component" value="Unplaced"/>
</dbReference>
<dbReference type="AlphaFoldDB" id="A0A2I4BRL3"/>
<dbReference type="GeneID" id="106522081"/>
<dbReference type="GO" id="GO:0016020">
    <property type="term" value="C:membrane"/>
    <property type="evidence" value="ECO:0007669"/>
    <property type="project" value="InterPro"/>
</dbReference>
<keyword evidence="2" id="KW-0732">Signal</keyword>
<organism evidence="3 4">
    <name type="scientific">Austrofundulus limnaeus</name>
    <name type="common">Annual killifish</name>
    <dbReference type="NCBI Taxonomy" id="52670"/>
    <lineage>
        <taxon>Eukaryota</taxon>
        <taxon>Metazoa</taxon>
        <taxon>Chordata</taxon>
        <taxon>Craniata</taxon>
        <taxon>Vertebrata</taxon>
        <taxon>Euteleostomi</taxon>
        <taxon>Actinopterygii</taxon>
        <taxon>Neopterygii</taxon>
        <taxon>Teleostei</taxon>
        <taxon>Neoteleostei</taxon>
        <taxon>Acanthomorphata</taxon>
        <taxon>Ovalentaria</taxon>
        <taxon>Atherinomorphae</taxon>
        <taxon>Cyprinodontiformes</taxon>
        <taxon>Rivulidae</taxon>
        <taxon>Austrofundulus</taxon>
    </lineage>
</organism>
<dbReference type="Gene3D" id="2.60.40.10">
    <property type="entry name" value="Immunoglobulins"/>
    <property type="match status" value="1"/>
</dbReference>
<keyword evidence="1" id="KW-1133">Transmembrane helix</keyword>
<evidence type="ECO:0000313" key="3">
    <source>
        <dbReference type="Proteomes" id="UP000192220"/>
    </source>
</evidence>
<sequence>MSAVWLMTATFLCLFFAALAAAEKYKVEWRKVGNSITIQCKDSSGQEHLDVKGGLEETSIIFTSKINPSKIVISPNMTSRIQTHGTFPNVQILIKNLSVEDMGPYWCLYSTYKGSGSDYIKGQGSLLLVVTENKDSVTSVQGCKSPPLNMVVVYVVGAAVVLLLLILTFVMWIIRRRSRPSMKPRHVATNNNDVYEDMRGTFRC</sequence>
<gene>
    <name evidence="4" type="primary">LOC106522081</name>
</gene>
<dbReference type="KEGG" id="alim:106522081"/>
<keyword evidence="1" id="KW-0812">Transmembrane</keyword>
<dbReference type="SUPFAM" id="SSF48726">
    <property type="entry name" value="Immunoglobulin"/>
    <property type="match status" value="1"/>
</dbReference>
<dbReference type="InParanoid" id="A0A2I4BRL3"/>
<reference evidence="4" key="1">
    <citation type="submission" date="2025-08" db="UniProtKB">
        <authorList>
            <consortium name="RefSeq"/>
        </authorList>
    </citation>
    <scope>IDENTIFICATION</scope>
    <source>
        <strain evidence="4">Quisiro</strain>
        <tissue evidence="4">Liver</tissue>
    </source>
</reference>
<name>A0A2I4BRL3_AUSLI</name>
<evidence type="ECO:0000256" key="1">
    <source>
        <dbReference type="SAM" id="Phobius"/>
    </source>
</evidence>
<dbReference type="GO" id="GO:0038023">
    <property type="term" value="F:signaling receptor activity"/>
    <property type="evidence" value="ECO:0007669"/>
    <property type="project" value="InterPro"/>
</dbReference>
<dbReference type="InterPro" id="IPR039090">
    <property type="entry name" value="CD7"/>
</dbReference>
<proteinExistence type="predicted"/>
<evidence type="ECO:0000313" key="4">
    <source>
        <dbReference type="RefSeq" id="XP_013870387.1"/>
    </source>
</evidence>
<keyword evidence="3" id="KW-1185">Reference proteome</keyword>
<dbReference type="InterPro" id="IPR036179">
    <property type="entry name" value="Ig-like_dom_sf"/>
</dbReference>
<feature type="signal peptide" evidence="2">
    <location>
        <begin position="1"/>
        <end position="22"/>
    </location>
</feature>
<dbReference type="PANTHER" id="PTHR15343">
    <property type="entry name" value="CD7"/>
    <property type="match status" value="1"/>
</dbReference>
<dbReference type="PANTHER" id="PTHR15343:SF0">
    <property type="entry name" value="T-CELL ANTIGEN CD7"/>
    <property type="match status" value="1"/>
</dbReference>
<keyword evidence="1" id="KW-0472">Membrane</keyword>
<protein>
    <submittedName>
        <fullName evidence="4">Uncharacterized protein LOC106522081</fullName>
    </submittedName>
</protein>
<feature type="chain" id="PRO_5014168643" evidence="2">
    <location>
        <begin position="23"/>
        <end position="204"/>
    </location>
</feature>
<accession>A0A2I4BRL3</accession>
<dbReference type="GO" id="GO:0002250">
    <property type="term" value="P:adaptive immune response"/>
    <property type="evidence" value="ECO:0007669"/>
    <property type="project" value="InterPro"/>
</dbReference>
<dbReference type="OrthoDB" id="8953200at2759"/>
<feature type="transmembrane region" description="Helical" evidence="1">
    <location>
        <begin position="151"/>
        <end position="174"/>
    </location>
</feature>
<evidence type="ECO:0000256" key="2">
    <source>
        <dbReference type="SAM" id="SignalP"/>
    </source>
</evidence>
<dbReference type="InterPro" id="IPR013783">
    <property type="entry name" value="Ig-like_fold"/>
</dbReference>